<evidence type="ECO:0000256" key="2">
    <source>
        <dbReference type="ARBA" id="ARBA00007441"/>
    </source>
</evidence>
<evidence type="ECO:0000256" key="4">
    <source>
        <dbReference type="ARBA" id="ARBA00022679"/>
    </source>
</evidence>
<dbReference type="FunFam" id="3.40.640.10:FF:000024">
    <property type="entry name" value="Kynurenine--oxoglutarate transaminase 3"/>
    <property type="match status" value="1"/>
</dbReference>
<evidence type="ECO:0000259" key="6">
    <source>
        <dbReference type="Pfam" id="PF00155"/>
    </source>
</evidence>
<protein>
    <submittedName>
        <fullName evidence="7">Unannotated protein</fullName>
    </submittedName>
</protein>
<keyword evidence="5" id="KW-0663">Pyridoxal phosphate</keyword>
<keyword evidence="4" id="KW-0808">Transferase</keyword>
<dbReference type="SUPFAM" id="SSF53383">
    <property type="entry name" value="PLP-dependent transferases"/>
    <property type="match status" value="1"/>
</dbReference>
<dbReference type="AlphaFoldDB" id="A0A6J7C5A6"/>
<dbReference type="InterPro" id="IPR051326">
    <property type="entry name" value="Kynurenine-oxoglutarate_AT"/>
</dbReference>
<keyword evidence="3" id="KW-0032">Aminotransferase</keyword>
<proteinExistence type="inferred from homology"/>
<name>A0A6J7C5A6_9ZZZZ</name>
<dbReference type="PANTHER" id="PTHR43807">
    <property type="entry name" value="FI04487P"/>
    <property type="match status" value="1"/>
</dbReference>
<evidence type="ECO:0000256" key="1">
    <source>
        <dbReference type="ARBA" id="ARBA00001933"/>
    </source>
</evidence>
<dbReference type="PANTHER" id="PTHR43807:SF20">
    <property type="entry name" value="FI04487P"/>
    <property type="match status" value="1"/>
</dbReference>
<comment type="similarity">
    <text evidence="2">Belongs to the class-I pyridoxal-phosphate-dependent aminotransferase family.</text>
</comment>
<dbReference type="EMBL" id="CAFBIZ010000202">
    <property type="protein sequence ID" value="CAB4851878.1"/>
    <property type="molecule type" value="Genomic_DNA"/>
</dbReference>
<reference evidence="7" key="1">
    <citation type="submission" date="2020-05" db="EMBL/GenBank/DDBJ databases">
        <authorList>
            <person name="Chiriac C."/>
            <person name="Salcher M."/>
            <person name="Ghai R."/>
            <person name="Kavagutti S V."/>
        </authorList>
    </citation>
    <scope>NUCLEOTIDE SEQUENCE</scope>
</reference>
<dbReference type="InterPro" id="IPR004839">
    <property type="entry name" value="Aminotransferase_I/II_large"/>
</dbReference>
<evidence type="ECO:0000256" key="5">
    <source>
        <dbReference type="ARBA" id="ARBA00022898"/>
    </source>
</evidence>
<organism evidence="7">
    <name type="scientific">freshwater metagenome</name>
    <dbReference type="NCBI Taxonomy" id="449393"/>
    <lineage>
        <taxon>unclassified sequences</taxon>
        <taxon>metagenomes</taxon>
        <taxon>ecological metagenomes</taxon>
    </lineage>
</organism>
<sequence>MFGEMSALAIRTGSVNLGQGFPDTDGPDVVRDAAIRAIQEGRGNQYPPAHGVPELRRAIADHQQRFYAITIDPGTDVVVTTGASEAIAAALLALVEQGDEVLMFAPWFDLYAAAISLAGASRVSVPLTPGTFRPDVAALRAAVTPRTRLLLLNSPHNPTGSVYTREELTAIADLVIEKDLWVISDEAYEHLVFTGSVHIPFCTIPGMAERTVTIGSAGKSLSLTGWKVGWATGPADLIAAVRVPRQHLSFVSGGPFQWAVAEGLALPDSYWAGFRDQLQLQRDMLCDGLTALGFPVTVAQGTYFATTDVRPLGYDDGWAFCRELPTRAGVVAIPHEVFHDDPDAGKPFVRWAFCKRPEVLEDALMRLRRAFG</sequence>
<comment type="cofactor">
    <cofactor evidence="1">
        <name>pyridoxal 5'-phosphate</name>
        <dbReference type="ChEBI" id="CHEBI:597326"/>
    </cofactor>
</comment>
<evidence type="ECO:0000313" key="7">
    <source>
        <dbReference type="EMBL" id="CAB4851878.1"/>
    </source>
</evidence>
<dbReference type="Gene3D" id="3.40.640.10">
    <property type="entry name" value="Type I PLP-dependent aspartate aminotransferase-like (Major domain)"/>
    <property type="match status" value="1"/>
</dbReference>
<dbReference type="Gene3D" id="3.90.1150.10">
    <property type="entry name" value="Aspartate Aminotransferase, domain 1"/>
    <property type="match status" value="1"/>
</dbReference>
<dbReference type="InterPro" id="IPR015424">
    <property type="entry name" value="PyrdxlP-dep_Trfase"/>
</dbReference>
<dbReference type="CDD" id="cd00609">
    <property type="entry name" value="AAT_like"/>
    <property type="match status" value="1"/>
</dbReference>
<feature type="domain" description="Aminotransferase class I/classII large" evidence="6">
    <location>
        <begin position="15"/>
        <end position="363"/>
    </location>
</feature>
<dbReference type="GO" id="GO:0005737">
    <property type="term" value="C:cytoplasm"/>
    <property type="evidence" value="ECO:0007669"/>
    <property type="project" value="TreeGrafter"/>
</dbReference>
<dbReference type="GO" id="GO:0030170">
    <property type="term" value="F:pyridoxal phosphate binding"/>
    <property type="evidence" value="ECO:0007669"/>
    <property type="project" value="InterPro"/>
</dbReference>
<dbReference type="InterPro" id="IPR015422">
    <property type="entry name" value="PyrdxlP-dep_Trfase_small"/>
</dbReference>
<gene>
    <name evidence="7" type="ORF">UFOPK3268_01394</name>
</gene>
<dbReference type="Pfam" id="PF00155">
    <property type="entry name" value="Aminotran_1_2"/>
    <property type="match status" value="1"/>
</dbReference>
<accession>A0A6J7C5A6</accession>
<evidence type="ECO:0000256" key="3">
    <source>
        <dbReference type="ARBA" id="ARBA00022576"/>
    </source>
</evidence>
<dbReference type="InterPro" id="IPR015421">
    <property type="entry name" value="PyrdxlP-dep_Trfase_major"/>
</dbReference>
<dbReference type="GO" id="GO:0016212">
    <property type="term" value="F:kynurenine-oxoglutarate transaminase activity"/>
    <property type="evidence" value="ECO:0007669"/>
    <property type="project" value="TreeGrafter"/>
</dbReference>